<evidence type="ECO:0000313" key="4">
    <source>
        <dbReference type="Proteomes" id="UP000319383"/>
    </source>
</evidence>
<feature type="region of interest" description="Disordered" evidence="1">
    <location>
        <begin position="33"/>
        <end position="75"/>
    </location>
</feature>
<keyword evidence="4" id="KW-1185">Reference proteome</keyword>
<dbReference type="EMBL" id="CP036276">
    <property type="protein sequence ID" value="QDU46534.1"/>
    <property type="molecule type" value="Genomic_DNA"/>
</dbReference>
<keyword evidence="2" id="KW-0472">Membrane</keyword>
<keyword evidence="2" id="KW-0812">Transmembrane</keyword>
<sequence length="75" mass="7894">MPEIGWQFVVCGVIVAWAVYLLTRDFVQLARGRSGGCQSGGCGDCPSGSSTAEESSSGFVPLQALDRPAGDERQE</sequence>
<proteinExistence type="predicted"/>
<protein>
    <submittedName>
        <fullName evidence="3">Virus attachment protein p12 family protein</fullName>
    </submittedName>
</protein>
<dbReference type="AlphaFoldDB" id="A0A517ZVL5"/>
<evidence type="ECO:0000256" key="1">
    <source>
        <dbReference type="SAM" id="MobiDB-lite"/>
    </source>
</evidence>
<reference evidence="3 4" key="1">
    <citation type="submission" date="2019-02" db="EMBL/GenBank/DDBJ databases">
        <title>Deep-cultivation of Planctomycetes and their phenomic and genomic characterization uncovers novel biology.</title>
        <authorList>
            <person name="Wiegand S."/>
            <person name="Jogler M."/>
            <person name="Boedeker C."/>
            <person name="Pinto D."/>
            <person name="Vollmers J."/>
            <person name="Rivas-Marin E."/>
            <person name="Kohn T."/>
            <person name="Peeters S.H."/>
            <person name="Heuer A."/>
            <person name="Rast P."/>
            <person name="Oberbeckmann S."/>
            <person name="Bunk B."/>
            <person name="Jeske O."/>
            <person name="Meyerdierks A."/>
            <person name="Storesund J.E."/>
            <person name="Kallscheuer N."/>
            <person name="Luecker S."/>
            <person name="Lage O.M."/>
            <person name="Pohl T."/>
            <person name="Merkel B.J."/>
            <person name="Hornburger P."/>
            <person name="Mueller R.-W."/>
            <person name="Bruemmer F."/>
            <person name="Labrenz M."/>
            <person name="Spormann A.M."/>
            <person name="Op den Camp H."/>
            <person name="Overmann J."/>
            <person name="Amann R."/>
            <person name="Jetten M.S.M."/>
            <person name="Mascher T."/>
            <person name="Medema M.H."/>
            <person name="Devos D.P."/>
            <person name="Kaster A.-K."/>
            <person name="Ovreas L."/>
            <person name="Rohde M."/>
            <person name="Galperin M.Y."/>
            <person name="Jogler C."/>
        </authorList>
    </citation>
    <scope>NUCLEOTIDE SEQUENCE [LARGE SCALE GENOMIC DNA]</scope>
    <source>
        <strain evidence="3 4">Mal52</strain>
    </source>
</reference>
<feature type="compositionally biased region" description="Low complexity" evidence="1">
    <location>
        <begin position="44"/>
        <end position="58"/>
    </location>
</feature>
<evidence type="ECO:0000256" key="2">
    <source>
        <dbReference type="SAM" id="Phobius"/>
    </source>
</evidence>
<accession>A0A517ZVL5</accession>
<dbReference type="Proteomes" id="UP000319383">
    <property type="component" value="Chromosome"/>
</dbReference>
<dbReference type="OrthoDB" id="9936927at2"/>
<evidence type="ECO:0000313" key="3">
    <source>
        <dbReference type="EMBL" id="QDU46534.1"/>
    </source>
</evidence>
<dbReference type="RefSeq" id="WP_145379034.1">
    <property type="nucleotide sequence ID" value="NZ_CP036270.1"/>
</dbReference>
<dbReference type="KEGG" id="sdyn:Mal52_50550"/>
<keyword evidence="2" id="KW-1133">Transmembrane helix</keyword>
<feature type="compositionally biased region" description="Gly residues" evidence="1">
    <location>
        <begin position="33"/>
        <end position="43"/>
    </location>
</feature>
<feature type="transmembrane region" description="Helical" evidence="2">
    <location>
        <begin position="6"/>
        <end position="23"/>
    </location>
</feature>
<organism evidence="3 4">
    <name type="scientific">Symmachiella dynata</name>
    <dbReference type="NCBI Taxonomy" id="2527995"/>
    <lineage>
        <taxon>Bacteria</taxon>
        <taxon>Pseudomonadati</taxon>
        <taxon>Planctomycetota</taxon>
        <taxon>Planctomycetia</taxon>
        <taxon>Planctomycetales</taxon>
        <taxon>Planctomycetaceae</taxon>
        <taxon>Symmachiella</taxon>
    </lineage>
</organism>
<gene>
    <name evidence="3" type="ORF">Mal52_50550</name>
</gene>
<name>A0A517ZVL5_9PLAN</name>